<reference evidence="2 3" key="1">
    <citation type="submission" date="2020-02" db="EMBL/GenBank/DDBJ databases">
        <authorList>
            <person name="Ferguson B K."/>
        </authorList>
    </citation>
    <scope>NUCLEOTIDE SEQUENCE [LARGE SCALE GENOMIC DNA]</scope>
</reference>
<evidence type="ECO:0000313" key="2">
    <source>
        <dbReference type="EMBL" id="CAA9996236.1"/>
    </source>
</evidence>
<organism evidence="2 3">
    <name type="scientific">Nesidiocoris tenuis</name>
    <dbReference type="NCBI Taxonomy" id="355587"/>
    <lineage>
        <taxon>Eukaryota</taxon>
        <taxon>Metazoa</taxon>
        <taxon>Ecdysozoa</taxon>
        <taxon>Arthropoda</taxon>
        <taxon>Hexapoda</taxon>
        <taxon>Insecta</taxon>
        <taxon>Pterygota</taxon>
        <taxon>Neoptera</taxon>
        <taxon>Paraneoptera</taxon>
        <taxon>Hemiptera</taxon>
        <taxon>Heteroptera</taxon>
        <taxon>Panheteroptera</taxon>
        <taxon>Cimicomorpha</taxon>
        <taxon>Miridae</taxon>
        <taxon>Dicyphina</taxon>
        <taxon>Nesidiocoris</taxon>
    </lineage>
</organism>
<feature type="region of interest" description="Disordered" evidence="1">
    <location>
        <begin position="138"/>
        <end position="183"/>
    </location>
</feature>
<evidence type="ECO:0008006" key="4">
    <source>
        <dbReference type="Google" id="ProtNLM"/>
    </source>
</evidence>
<dbReference type="AlphaFoldDB" id="A0A6H5G2S6"/>
<protein>
    <recommendedName>
        <fullName evidence="4">Dystrophin</fullName>
    </recommendedName>
</protein>
<feature type="compositionally biased region" description="Pro residues" evidence="1">
    <location>
        <begin position="156"/>
        <end position="167"/>
    </location>
</feature>
<gene>
    <name evidence="2" type="ORF">NTEN_LOCUS2809</name>
</gene>
<feature type="region of interest" description="Disordered" evidence="1">
    <location>
        <begin position="92"/>
        <end position="123"/>
    </location>
</feature>
<name>A0A6H5G2S6_9HEMI</name>
<dbReference type="SUPFAM" id="SSF46966">
    <property type="entry name" value="Spectrin repeat"/>
    <property type="match status" value="1"/>
</dbReference>
<accession>A0A6H5G2S6</accession>
<proteinExistence type="predicted"/>
<evidence type="ECO:0000313" key="3">
    <source>
        <dbReference type="Proteomes" id="UP000479000"/>
    </source>
</evidence>
<keyword evidence="3" id="KW-1185">Reference proteome</keyword>
<evidence type="ECO:0000256" key="1">
    <source>
        <dbReference type="SAM" id="MobiDB-lite"/>
    </source>
</evidence>
<feature type="non-terminal residue" evidence="2">
    <location>
        <position position="183"/>
    </location>
</feature>
<feature type="compositionally biased region" description="Polar residues" evidence="1">
    <location>
        <begin position="138"/>
        <end position="150"/>
    </location>
</feature>
<sequence length="183" mass="20041">MRAKLRDLEKQATTKTGIVNSIVGAGRDMVALGGSQAKEMWQTVESLRHRWNHLLAQFKNTRENWQFLKNRGELSSSGSRIPVYAAVHKTTVSQSPTVTSTTVKKSPQTPISPSTTMSTFSTSMSTYSTSGSPYYSNLSSTYSSIQQSPQKVERSPSPPPPQPPPPYTGDMMTPRATSTPISK</sequence>
<dbReference type="Proteomes" id="UP000479000">
    <property type="component" value="Unassembled WGS sequence"/>
</dbReference>
<dbReference type="EMBL" id="CADCXU010004483">
    <property type="protein sequence ID" value="CAA9996236.1"/>
    <property type="molecule type" value="Genomic_DNA"/>
</dbReference>